<evidence type="ECO:0000313" key="2">
    <source>
        <dbReference type="EMBL" id="OAD42542.1"/>
    </source>
</evidence>
<keyword evidence="3" id="KW-1185">Reference proteome</keyword>
<dbReference type="Proteomes" id="UP000076923">
    <property type="component" value="Unassembled WGS sequence"/>
</dbReference>
<comment type="caution">
    <text evidence="2">The sequence shown here is derived from an EMBL/GenBank/DDBJ whole genome shotgun (WGS) entry which is preliminary data.</text>
</comment>
<protein>
    <recommendedName>
        <fullName evidence="4">DUF2752 domain-containing protein</fullName>
    </recommendedName>
</protein>
<feature type="transmembrane region" description="Helical" evidence="1">
    <location>
        <begin position="39"/>
        <end position="61"/>
    </location>
</feature>
<accession>A0A176T3R3</accession>
<dbReference type="InterPro" id="IPR021215">
    <property type="entry name" value="DUF2752"/>
</dbReference>
<name>A0A176T3R3_9FLAO</name>
<keyword evidence="1" id="KW-0472">Membrane</keyword>
<proteinExistence type="predicted"/>
<reference evidence="2 3" key="1">
    <citation type="submission" date="2016-02" db="EMBL/GenBank/DDBJ databases">
        <title>Draft genome sequence of Polaribacter atrinae KACC17473.</title>
        <authorList>
            <person name="Shin S.-K."/>
            <person name="Yi H."/>
        </authorList>
    </citation>
    <scope>NUCLEOTIDE SEQUENCE [LARGE SCALE GENOMIC DNA]</scope>
    <source>
        <strain evidence="2 3">KACC 17473</strain>
    </source>
</reference>
<feature type="transmembrane region" description="Helical" evidence="1">
    <location>
        <begin position="73"/>
        <end position="91"/>
    </location>
</feature>
<dbReference type="Pfam" id="PF10825">
    <property type="entry name" value="DUF2752"/>
    <property type="match status" value="1"/>
</dbReference>
<dbReference type="OrthoDB" id="9815897at2"/>
<evidence type="ECO:0000256" key="1">
    <source>
        <dbReference type="SAM" id="Phobius"/>
    </source>
</evidence>
<dbReference type="AlphaFoldDB" id="A0A176T3R3"/>
<evidence type="ECO:0000313" key="3">
    <source>
        <dbReference type="Proteomes" id="UP000076923"/>
    </source>
</evidence>
<sequence>MFLSTNDYLLPCLNKSLFGVDCLGCGIQRAFILLIKGDFIAAFKMYPAIYTLLLFGLFLLITYKLRFKNKQKIMISFTTINVLVIVISYCIKMKPLFTL</sequence>
<dbReference type="EMBL" id="LVWE01000059">
    <property type="protein sequence ID" value="OAD42542.1"/>
    <property type="molecule type" value="Genomic_DNA"/>
</dbReference>
<gene>
    <name evidence="2" type="ORF">LPB303_14600</name>
</gene>
<keyword evidence="1" id="KW-0812">Transmembrane</keyword>
<keyword evidence="1" id="KW-1133">Transmembrane helix</keyword>
<evidence type="ECO:0008006" key="4">
    <source>
        <dbReference type="Google" id="ProtNLM"/>
    </source>
</evidence>
<dbReference type="RefSeq" id="WP_068451772.1">
    <property type="nucleotide sequence ID" value="NZ_CANKUV010000008.1"/>
</dbReference>
<dbReference type="STRING" id="1333662.LPB303_14600"/>
<organism evidence="2 3">
    <name type="scientific">Polaribacter atrinae</name>
    <dbReference type="NCBI Taxonomy" id="1333662"/>
    <lineage>
        <taxon>Bacteria</taxon>
        <taxon>Pseudomonadati</taxon>
        <taxon>Bacteroidota</taxon>
        <taxon>Flavobacteriia</taxon>
        <taxon>Flavobacteriales</taxon>
        <taxon>Flavobacteriaceae</taxon>
    </lineage>
</organism>